<dbReference type="PANTHER" id="PTHR42748:SF3">
    <property type="entry name" value="BLL4366 PROTEIN"/>
    <property type="match status" value="1"/>
</dbReference>
<sequence>MKIVVMGGTGLIGSKVVQGLQALGHEAVVASPSTGVNILTGEGVEAALQGAAVVVDVTNSPSFADDAVMAFFLDAARNVLPAEIRTGVKHHVALSVVGAEKLADSGYMRAKVAQEAAIAASGVPYTVVRATQFFEFAGAIADGGTVNGAVHLPHAMMQPIAAEDVAATLVRIALSEPANAILELAGPDAIAMDAFAGQLLASKGDTRTVVADASATYFGAAVDDTSLVPARSNPMLGTTHFADWLAAR</sequence>
<dbReference type="InterPro" id="IPR051164">
    <property type="entry name" value="NmrA-like_oxidored"/>
</dbReference>
<dbReference type="InterPro" id="IPR016040">
    <property type="entry name" value="NAD(P)-bd_dom"/>
</dbReference>
<dbReference type="KEGG" id="trs:Terro_0279"/>
<dbReference type="PATRIC" id="fig|926566.3.peg.279"/>
<dbReference type="STRING" id="926566.Terro_0279"/>
<dbReference type="HOGENOM" id="CLU_007383_5_2_0"/>
<feature type="domain" description="NAD(P)-binding" evidence="2">
    <location>
        <begin position="7"/>
        <end position="173"/>
    </location>
</feature>
<accession>I3ZBL0</accession>
<keyword evidence="4" id="KW-1185">Reference proteome</keyword>
<keyword evidence="1" id="KW-0521">NADP</keyword>
<evidence type="ECO:0000259" key="2">
    <source>
        <dbReference type="Pfam" id="PF13460"/>
    </source>
</evidence>
<dbReference type="PANTHER" id="PTHR42748">
    <property type="entry name" value="NITROGEN METABOLITE REPRESSION PROTEIN NMRA FAMILY MEMBER"/>
    <property type="match status" value="1"/>
</dbReference>
<protein>
    <submittedName>
        <fullName evidence="3">Putative nucleoside-diphosphate sugar epimerase</fullName>
    </submittedName>
</protein>
<dbReference type="Proteomes" id="UP000006056">
    <property type="component" value="Chromosome"/>
</dbReference>
<gene>
    <name evidence="3" type="ordered locus">Terro_0279</name>
</gene>
<dbReference type="RefSeq" id="WP_014784197.1">
    <property type="nucleotide sequence ID" value="NC_018014.1"/>
</dbReference>
<evidence type="ECO:0000256" key="1">
    <source>
        <dbReference type="ARBA" id="ARBA00022857"/>
    </source>
</evidence>
<organism evidence="3 4">
    <name type="scientific">Terriglobus roseus (strain DSM 18391 / NRRL B-41598 / KBS 63)</name>
    <dbReference type="NCBI Taxonomy" id="926566"/>
    <lineage>
        <taxon>Bacteria</taxon>
        <taxon>Pseudomonadati</taxon>
        <taxon>Acidobacteriota</taxon>
        <taxon>Terriglobia</taxon>
        <taxon>Terriglobales</taxon>
        <taxon>Acidobacteriaceae</taxon>
        <taxon>Terriglobus</taxon>
    </lineage>
</organism>
<evidence type="ECO:0000313" key="3">
    <source>
        <dbReference type="EMBL" id="AFL86628.1"/>
    </source>
</evidence>
<dbReference type="OrthoDB" id="152510at2"/>
<dbReference type="InterPro" id="IPR036291">
    <property type="entry name" value="NAD(P)-bd_dom_sf"/>
</dbReference>
<reference evidence="3 4" key="1">
    <citation type="submission" date="2012-06" db="EMBL/GenBank/DDBJ databases">
        <title>Complete genome of Terriglobus roseus DSM 18391.</title>
        <authorList>
            <consortium name="US DOE Joint Genome Institute (JGI-PGF)"/>
            <person name="Lucas S."/>
            <person name="Copeland A."/>
            <person name="Lapidus A."/>
            <person name="Glavina del Rio T."/>
            <person name="Dalin E."/>
            <person name="Tice H."/>
            <person name="Bruce D."/>
            <person name="Goodwin L."/>
            <person name="Pitluck S."/>
            <person name="Peters L."/>
            <person name="Mikhailova N."/>
            <person name="Munk A.C.C."/>
            <person name="Kyrpides N."/>
            <person name="Mavromatis K."/>
            <person name="Ivanova N."/>
            <person name="Brettin T."/>
            <person name="Detter J.C."/>
            <person name="Han C."/>
            <person name="Larimer F."/>
            <person name="Land M."/>
            <person name="Hauser L."/>
            <person name="Markowitz V."/>
            <person name="Cheng J.-F."/>
            <person name="Hugenholtz P."/>
            <person name="Woyke T."/>
            <person name="Wu D."/>
            <person name="Brambilla E."/>
            <person name="Klenk H.-P."/>
            <person name="Eisen J.A."/>
        </authorList>
    </citation>
    <scope>NUCLEOTIDE SEQUENCE [LARGE SCALE GENOMIC DNA]</scope>
    <source>
        <strain evidence="4">DSM 18391 / NRRL B-41598 / KBS 63</strain>
    </source>
</reference>
<dbReference type="Gene3D" id="3.40.50.720">
    <property type="entry name" value="NAD(P)-binding Rossmann-like Domain"/>
    <property type="match status" value="1"/>
</dbReference>
<evidence type="ECO:0000313" key="4">
    <source>
        <dbReference type="Proteomes" id="UP000006056"/>
    </source>
</evidence>
<proteinExistence type="predicted"/>
<dbReference type="Pfam" id="PF13460">
    <property type="entry name" value="NAD_binding_10"/>
    <property type="match status" value="1"/>
</dbReference>
<name>I3ZBL0_TERRK</name>
<dbReference type="EMBL" id="CP003379">
    <property type="protein sequence ID" value="AFL86628.1"/>
    <property type="molecule type" value="Genomic_DNA"/>
</dbReference>
<dbReference type="eggNOG" id="COG0702">
    <property type="taxonomic scope" value="Bacteria"/>
</dbReference>
<dbReference type="AlphaFoldDB" id="I3ZBL0"/>
<dbReference type="SUPFAM" id="SSF51735">
    <property type="entry name" value="NAD(P)-binding Rossmann-fold domains"/>
    <property type="match status" value="1"/>
</dbReference>